<comment type="subcellular location">
    <subcellularLocation>
        <location evidence="1">Cell membrane</location>
        <topology evidence="1">Multi-pass membrane protein</topology>
    </subcellularLocation>
</comment>
<dbReference type="RefSeq" id="WP_201373737.1">
    <property type="nucleotide sequence ID" value="NZ_BNJG01000002.1"/>
</dbReference>
<dbReference type="Gene3D" id="1.20.1720.10">
    <property type="entry name" value="Multidrug resistance protein D"/>
    <property type="match status" value="1"/>
</dbReference>
<feature type="transmembrane region" description="Helical" evidence="7">
    <location>
        <begin position="261"/>
        <end position="279"/>
    </location>
</feature>
<dbReference type="InterPro" id="IPR036259">
    <property type="entry name" value="MFS_trans_sf"/>
</dbReference>
<feature type="transmembrane region" description="Helical" evidence="7">
    <location>
        <begin position="188"/>
        <end position="208"/>
    </location>
</feature>
<dbReference type="InterPro" id="IPR005829">
    <property type="entry name" value="Sugar_transporter_CS"/>
</dbReference>
<dbReference type="PROSITE" id="PS00216">
    <property type="entry name" value="SUGAR_TRANSPORT_1"/>
    <property type="match status" value="1"/>
</dbReference>
<keyword evidence="4 7" id="KW-0812">Transmembrane</keyword>
<feature type="transmembrane region" description="Helical" evidence="7">
    <location>
        <begin position="333"/>
        <end position="352"/>
    </location>
</feature>
<keyword evidence="10" id="KW-1185">Reference proteome</keyword>
<dbReference type="Pfam" id="PF07690">
    <property type="entry name" value="MFS_1"/>
    <property type="match status" value="1"/>
</dbReference>
<evidence type="ECO:0000256" key="1">
    <source>
        <dbReference type="ARBA" id="ARBA00004651"/>
    </source>
</evidence>
<evidence type="ECO:0000313" key="9">
    <source>
        <dbReference type="EMBL" id="GHO57323.1"/>
    </source>
</evidence>
<feature type="transmembrane region" description="Helical" evidence="7">
    <location>
        <begin position="59"/>
        <end position="77"/>
    </location>
</feature>
<keyword evidence="3" id="KW-1003">Cell membrane</keyword>
<dbReference type="InterPro" id="IPR011701">
    <property type="entry name" value="MFS"/>
</dbReference>
<feature type="transmembrane region" description="Helical" evidence="7">
    <location>
        <begin position="364"/>
        <end position="383"/>
    </location>
</feature>
<organism evidence="9 10">
    <name type="scientific">Ktedonobacter robiniae</name>
    <dbReference type="NCBI Taxonomy" id="2778365"/>
    <lineage>
        <taxon>Bacteria</taxon>
        <taxon>Bacillati</taxon>
        <taxon>Chloroflexota</taxon>
        <taxon>Ktedonobacteria</taxon>
        <taxon>Ktedonobacterales</taxon>
        <taxon>Ktedonobacteraceae</taxon>
        <taxon>Ktedonobacter</taxon>
    </lineage>
</organism>
<reference evidence="9 10" key="1">
    <citation type="journal article" date="2021" name="Int. J. Syst. Evol. Microbiol.">
        <title>Reticulibacter mediterranei gen. nov., sp. nov., within the new family Reticulibacteraceae fam. nov., and Ktedonospora formicarum gen. nov., sp. nov., Ktedonobacter robiniae sp. nov., Dictyobacter formicarum sp. nov. and Dictyobacter arantiisoli sp. nov., belonging to the class Ktedonobacteria.</title>
        <authorList>
            <person name="Yabe S."/>
            <person name="Zheng Y."/>
            <person name="Wang C.M."/>
            <person name="Sakai Y."/>
            <person name="Abe K."/>
            <person name="Yokota A."/>
            <person name="Donadio S."/>
            <person name="Cavaletti L."/>
            <person name="Monciardini P."/>
        </authorList>
    </citation>
    <scope>NUCLEOTIDE SEQUENCE [LARGE SCALE GENOMIC DNA]</scope>
    <source>
        <strain evidence="9 10">SOSP1-30</strain>
    </source>
</reference>
<evidence type="ECO:0000256" key="5">
    <source>
        <dbReference type="ARBA" id="ARBA00022989"/>
    </source>
</evidence>
<evidence type="ECO:0000256" key="2">
    <source>
        <dbReference type="ARBA" id="ARBA00022448"/>
    </source>
</evidence>
<dbReference type="SUPFAM" id="SSF103473">
    <property type="entry name" value="MFS general substrate transporter"/>
    <property type="match status" value="1"/>
</dbReference>
<feature type="transmembrane region" description="Helical" evidence="7">
    <location>
        <begin position="473"/>
        <end position="495"/>
    </location>
</feature>
<evidence type="ECO:0000313" key="10">
    <source>
        <dbReference type="Proteomes" id="UP000654345"/>
    </source>
</evidence>
<dbReference type="EMBL" id="BNJG01000002">
    <property type="protein sequence ID" value="GHO57323.1"/>
    <property type="molecule type" value="Genomic_DNA"/>
</dbReference>
<dbReference type="Proteomes" id="UP000654345">
    <property type="component" value="Unassembled WGS sequence"/>
</dbReference>
<name>A0ABQ3UXD4_9CHLR</name>
<feature type="transmembrane region" description="Helical" evidence="7">
    <location>
        <begin position="89"/>
        <end position="108"/>
    </location>
</feature>
<dbReference type="PANTHER" id="PTHR23501:SF197">
    <property type="entry name" value="COMD"/>
    <property type="match status" value="1"/>
</dbReference>
<feature type="transmembrane region" description="Helical" evidence="7">
    <location>
        <begin position="389"/>
        <end position="410"/>
    </location>
</feature>
<keyword evidence="6 7" id="KW-0472">Membrane</keyword>
<evidence type="ECO:0000256" key="7">
    <source>
        <dbReference type="SAM" id="Phobius"/>
    </source>
</evidence>
<keyword evidence="5 7" id="KW-1133">Transmembrane helix</keyword>
<feature type="transmembrane region" description="Helical" evidence="7">
    <location>
        <begin position="300"/>
        <end position="321"/>
    </location>
</feature>
<accession>A0ABQ3UXD4</accession>
<dbReference type="PANTHER" id="PTHR23501">
    <property type="entry name" value="MAJOR FACILITATOR SUPERFAMILY"/>
    <property type="match status" value="1"/>
</dbReference>
<dbReference type="InterPro" id="IPR004638">
    <property type="entry name" value="EmrB-like"/>
</dbReference>
<sequence length="520" mass="55271">MSTASMTDTTSSQVRLRGFALASVLIALMLSLFLEALDQTVVGTAMPRIIAELHGLDRYTWVVTAYVLTTMSMVPIVGKLSDQFGRKWFLLGGTVLFLIGSLLAGASQTMNQLIFFRALQGMGAGIGMALVATVVGDLFPPAERAKWSSLFGIVYGVSNLFGPTLGGWLTEHGPLMGNFVTTSSRWRWVFYINLPIGLIAVIALLFFLPAHLSVRTSEKTGLAAIRHIDFLGAVLSTVATICLMLGLTWGSSQMYAWNSPQVLGLMGIGVVLFLLFALVERRAAEPILPLDLFRNQVWSCAALLTMLQMMVLIGLSLYLPLYLQGVLSVSPTISGLVMTPLSISMVVGAMLAGPIIGALKRYQLVTIVGALLMGIGTFFFTLMTPSTSLWQAIGFMILAGIGTGTFFSLTAVSQNVLPASSLGVGTAANRYLGQLGATLGIAIVGTVVNSSASSDMMRSLPSTEAGKLSLATALQHGFVAVLTFTIIALLVTFFLKDVPFVTGSPDQATEQSEETPVPSA</sequence>
<feature type="transmembrane region" description="Helical" evidence="7">
    <location>
        <begin position="228"/>
        <end position="249"/>
    </location>
</feature>
<gene>
    <name evidence="9" type="ORF">KSB_57980</name>
</gene>
<dbReference type="PROSITE" id="PS50850">
    <property type="entry name" value="MFS"/>
    <property type="match status" value="1"/>
</dbReference>
<dbReference type="NCBIfam" id="TIGR00711">
    <property type="entry name" value="efflux_EmrB"/>
    <property type="match status" value="1"/>
</dbReference>
<protein>
    <submittedName>
        <fullName evidence="9">MFS transporter</fullName>
    </submittedName>
</protein>
<feature type="domain" description="Major facilitator superfamily (MFS) profile" evidence="8">
    <location>
        <begin position="24"/>
        <end position="500"/>
    </location>
</feature>
<dbReference type="Gene3D" id="1.20.1250.20">
    <property type="entry name" value="MFS general substrate transporter like domains"/>
    <property type="match status" value="1"/>
</dbReference>
<keyword evidence="2" id="KW-0813">Transport</keyword>
<dbReference type="InterPro" id="IPR020846">
    <property type="entry name" value="MFS_dom"/>
</dbReference>
<evidence type="ECO:0000256" key="6">
    <source>
        <dbReference type="ARBA" id="ARBA00023136"/>
    </source>
</evidence>
<evidence type="ECO:0000256" key="3">
    <source>
        <dbReference type="ARBA" id="ARBA00022475"/>
    </source>
</evidence>
<feature type="transmembrane region" description="Helical" evidence="7">
    <location>
        <begin position="114"/>
        <end position="135"/>
    </location>
</feature>
<comment type="caution">
    <text evidence="9">The sequence shown here is derived from an EMBL/GenBank/DDBJ whole genome shotgun (WGS) entry which is preliminary data.</text>
</comment>
<feature type="transmembrane region" description="Helical" evidence="7">
    <location>
        <begin position="147"/>
        <end position="168"/>
    </location>
</feature>
<evidence type="ECO:0000259" key="8">
    <source>
        <dbReference type="PROSITE" id="PS50850"/>
    </source>
</evidence>
<proteinExistence type="predicted"/>
<feature type="transmembrane region" description="Helical" evidence="7">
    <location>
        <begin position="431"/>
        <end position="453"/>
    </location>
</feature>
<evidence type="ECO:0000256" key="4">
    <source>
        <dbReference type="ARBA" id="ARBA00022692"/>
    </source>
</evidence>
<dbReference type="CDD" id="cd17502">
    <property type="entry name" value="MFS_Azr1_MDR_like"/>
    <property type="match status" value="1"/>
</dbReference>